<keyword evidence="2" id="KW-0805">Transcription regulation</keyword>
<reference evidence="4" key="1">
    <citation type="submission" date="2021-01" db="EMBL/GenBank/DDBJ databases">
        <authorList>
            <person name="Corre E."/>
            <person name="Pelletier E."/>
            <person name="Niang G."/>
            <person name="Scheremetjew M."/>
            <person name="Finn R."/>
            <person name="Kale V."/>
            <person name="Holt S."/>
            <person name="Cochrane G."/>
            <person name="Meng A."/>
            <person name="Brown T."/>
            <person name="Cohen L."/>
        </authorList>
    </citation>
    <scope>NUCLEOTIDE SEQUENCE</scope>
    <source>
        <strain evidence="4">CCMP1320</strain>
    </source>
</reference>
<organism evidence="4">
    <name type="scientific">Dunaliella tertiolecta</name>
    <name type="common">Green alga</name>
    <dbReference type="NCBI Taxonomy" id="3047"/>
    <lineage>
        <taxon>Eukaryota</taxon>
        <taxon>Viridiplantae</taxon>
        <taxon>Chlorophyta</taxon>
        <taxon>core chlorophytes</taxon>
        <taxon>Chlorophyceae</taxon>
        <taxon>CS clade</taxon>
        <taxon>Chlamydomonadales</taxon>
        <taxon>Dunaliellaceae</taxon>
        <taxon>Dunaliella</taxon>
    </lineage>
</organism>
<dbReference type="EMBL" id="HBIP01004060">
    <property type="protein sequence ID" value="CAE0486861.1"/>
    <property type="molecule type" value="Transcribed_RNA"/>
</dbReference>
<name>A0A7S3VID8_DUNTE</name>
<accession>A0A7S3VID8</accession>
<dbReference type="Pfam" id="PF02536">
    <property type="entry name" value="mTERF"/>
    <property type="match status" value="1"/>
</dbReference>
<keyword evidence="2" id="KW-0806">Transcription termination</keyword>
<evidence type="ECO:0000256" key="2">
    <source>
        <dbReference type="ARBA" id="ARBA00022472"/>
    </source>
</evidence>
<protein>
    <submittedName>
        <fullName evidence="4">Uncharacterized protein</fullName>
    </submittedName>
</protein>
<dbReference type="InterPro" id="IPR003690">
    <property type="entry name" value="MTERF"/>
</dbReference>
<proteinExistence type="inferred from homology"/>
<evidence type="ECO:0000313" key="4">
    <source>
        <dbReference type="EMBL" id="CAE0486861.1"/>
    </source>
</evidence>
<dbReference type="Gene3D" id="1.25.70.10">
    <property type="entry name" value="Transcription termination factor 3, mitochondrial"/>
    <property type="match status" value="1"/>
</dbReference>
<evidence type="ECO:0000256" key="3">
    <source>
        <dbReference type="ARBA" id="ARBA00022946"/>
    </source>
</evidence>
<sequence length="334" mass="36721">MQQAGCSPHIIPRHRVAQPGRSLVRVACHGGVSSPHTKTVVAQPSTESRVTSLALSLAVTRPTCFRLASRFPTSSVESLTETITSLSRSLSLPMEEMALLASKDANWMTTDSEELRKRIMVMRQIFGGMTNAECAQRLVSSPSLMSTPSATLQAQFEDLVQCLGVQPQHLGLLVQQQPYILTTPSHKVLDRFQSLSQLLHLTIPQAVGLLAAYPPLVVDEPSKLRERLEQLTCLFNCDTQQVVDMVMRFPPILLTHPEITASRATLLADNLFVQDTGALMQVVMRAPSLFTVPQNVLVAQFQKLFAIFSDQSKEEVLSIIVSNPRLLGIEGLSL</sequence>
<evidence type="ECO:0000256" key="1">
    <source>
        <dbReference type="ARBA" id="ARBA00007692"/>
    </source>
</evidence>
<comment type="similarity">
    <text evidence="1">Belongs to the mTERF family.</text>
</comment>
<dbReference type="GO" id="GO:0006353">
    <property type="term" value="P:DNA-templated transcription termination"/>
    <property type="evidence" value="ECO:0007669"/>
    <property type="project" value="UniProtKB-KW"/>
</dbReference>
<gene>
    <name evidence="4" type="ORF">DTER00134_LOCUS1900</name>
</gene>
<keyword evidence="2" id="KW-0804">Transcription</keyword>
<keyword evidence="3" id="KW-0809">Transit peptide</keyword>
<dbReference type="GO" id="GO:0003676">
    <property type="term" value="F:nucleic acid binding"/>
    <property type="evidence" value="ECO:0007669"/>
    <property type="project" value="InterPro"/>
</dbReference>
<dbReference type="InterPro" id="IPR038538">
    <property type="entry name" value="MTERF_sf"/>
</dbReference>
<dbReference type="AlphaFoldDB" id="A0A7S3VID8"/>